<reference evidence="2" key="1">
    <citation type="journal article" date="2010" name="BMC Genomics">
        <title>Clostridium sticklandii, a specialist in amino acid degradation:revisiting its metabolism through its genome sequence.</title>
        <authorList>
            <person name="Fonknechten N."/>
            <person name="Chaussonnerie S."/>
            <person name="Tricot S."/>
            <person name="Lajus A."/>
            <person name="Andreesen J.R."/>
            <person name="Perchat N."/>
            <person name="Pelletier E."/>
            <person name="Gouyvenoux M."/>
            <person name="Barbe V."/>
            <person name="Salanoubat M."/>
            <person name="Le Paslier D."/>
            <person name="Weissenbach J."/>
            <person name="Cohen G.N."/>
            <person name="Kreimeyer A."/>
        </authorList>
    </citation>
    <scope>NUCLEOTIDE SEQUENCE [LARGE SCALE GENOMIC DNA]</scope>
    <source>
        <strain evidence="2">ATCC 12662 / DSM 519 / JCM 1433 / CCUG 9281 / NCIMB 10654 / HF</strain>
    </source>
</reference>
<name>E3PWK2_ACESD</name>
<dbReference type="KEGG" id="cst:CLOST_0691"/>
<keyword evidence="2" id="KW-1185">Reference proteome</keyword>
<dbReference type="EMBL" id="FP565809">
    <property type="protein sequence ID" value="CBH20817.1"/>
    <property type="molecule type" value="Genomic_DNA"/>
</dbReference>
<dbReference type="AlphaFoldDB" id="E3PWK2"/>
<dbReference type="HOGENOM" id="CLU_120866_1_0_9"/>
<protein>
    <submittedName>
        <fullName evidence="1">Uncharacterized protein</fullName>
    </submittedName>
</protein>
<evidence type="ECO:0000313" key="1">
    <source>
        <dbReference type="EMBL" id="CBH20817.1"/>
    </source>
</evidence>
<sequence length="188" mass="21493">MQRGKKIILLSHCILNVNAKVEGFEPYESLVKELTDYLYENKVGIIQLPCPEMAIYGIKRWGHVKDQFNYSFFKKSCEIFLESTVNQLESYLDAGYHIVGCIGVDGSPSCGVNLTCKSSEWKGEMSMKPELSSILADVRMVKEKGVFMEVLEKMLIENNINIPFIGINEENFKESLFEIREFIVNNSK</sequence>
<proteinExistence type="predicted"/>
<dbReference type="BioCyc" id="CSTI499177:GJE9-735-MONOMER"/>
<dbReference type="eggNOG" id="COG5418">
    <property type="taxonomic scope" value="Bacteria"/>
</dbReference>
<dbReference type="InterPro" id="IPR054648">
    <property type="entry name" value="TudS-rel"/>
</dbReference>
<gene>
    <name evidence="1" type="ordered locus">CLOST_0691</name>
</gene>
<dbReference type="STRING" id="1511.CLOST_0691"/>
<organism evidence="1 2">
    <name type="scientific">Acetoanaerobium sticklandii (strain ATCC 12662 / DSM 519 / JCM 1433 / CCUG 9281 / NCIMB 10654 / HF)</name>
    <name type="common">Clostridium sticklandii</name>
    <dbReference type="NCBI Taxonomy" id="499177"/>
    <lineage>
        <taxon>Bacteria</taxon>
        <taxon>Bacillati</taxon>
        <taxon>Bacillota</taxon>
        <taxon>Clostridia</taxon>
        <taxon>Peptostreptococcales</taxon>
        <taxon>Filifactoraceae</taxon>
        <taxon>Acetoanaerobium</taxon>
    </lineage>
</organism>
<dbReference type="NCBIfam" id="NF045597">
    <property type="entry name" value="TudS_rel_CD3072"/>
    <property type="match status" value="1"/>
</dbReference>
<accession>E3PWK2</accession>
<evidence type="ECO:0000313" key="2">
    <source>
        <dbReference type="Proteomes" id="UP000007041"/>
    </source>
</evidence>
<dbReference type="Proteomes" id="UP000007041">
    <property type="component" value="Chromosome"/>
</dbReference>